<accession>A0AAV5GFI4</accession>
<evidence type="ECO:0000313" key="2">
    <source>
        <dbReference type="Proteomes" id="UP001342314"/>
    </source>
</evidence>
<organism evidence="1 2">
    <name type="scientific">Rhodotorula paludigena</name>
    <dbReference type="NCBI Taxonomy" id="86838"/>
    <lineage>
        <taxon>Eukaryota</taxon>
        <taxon>Fungi</taxon>
        <taxon>Dikarya</taxon>
        <taxon>Basidiomycota</taxon>
        <taxon>Pucciniomycotina</taxon>
        <taxon>Microbotryomycetes</taxon>
        <taxon>Sporidiobolales</taxon>
        <taxon>Sporidiobolaceae</taxon>
        <taxon>Rhodotorula</taxon>
    </lineage>
</organism>
<dbReference type="EMBL" id="BQKY01000001">
    <property type="protein sequence ID" value="GJN87398.1"/>
    <property type="molecule type" value="Genomic_DNA"/>
</dbReference>
<dbReference type="Proteomes" id="UP001342314">
    <property type="component" value="Unassembled WGS sequence"/>
</dbReference>
<evidence type="ECO:0000313" key="1">
    <source>
        <dbReference type="EMBL" id="GJN87398.1"/>
    </source>
</evidence>
<name>A0AAV5GFI4_9BASI</name>
<sequence length="314" mass="34716">MPRYYGPPQPKATAQSTVAQGVVVSSAALALLLRAEKATQAKLAALQTSVEGGAAGQASTESWSFVAVEVRRDAFAEACEEAFRPMWNCKGTKSEFRGMGRDLAWSGCPIRMHRIEIGDEDDDDRKSAWTVEAFLQDRAELEDPDPEEKNPYEEPLCAQCFKKYAVLAQEGLHGVSIGALKPILEPFGLHILPPAHRKFDRKCCPLVLSHKPAASRWAENSSDAWSSISSERNGLLHDGDALVSLLELDPKALSPPLAVDQWKYRRFFEQYSGLWASFDLASAPLKFEQTGEAPQPKVILRQEVLLDKGGEGYW</sequence>
<protein>
    <submittedName>
        <fullName evidence="1">Uncharacterized protein</fullName>
    </submittedName>
</protein>
<dbReference type="AlphaFoldDB" id="A0AAV5GFI4"/>
<gene>
    <name evidence="1" type="ORF">Rhopal_000347-T1</name>
</gene>
<reference evidence="1 2" key="1">
    <citation type="submission" date="2021-12" db="EMBL/GenBank/DDBJ databases">
        <title>High titer production of polyol ester of fatty acids by Rhodotorula paludigena BS15 towards product separation-free biomass refinery.</title>
        <authorList>
            <person name="Mano J."/>
            <person name="Ono H."/>
            <person name="Tanaka T."/>
            <person name="Naito K."/>
            <person name="Sushida H."/>
            <person name="Ike M."/>
            <person name="Tokuyasu K."/>
            <person name="Kitaoka M."/>
        </authorList>
    </citation>
    <scope>NUCLEOTIDE SEQUENCE [LARGE SCALE GENOMIC DNA]</scope>
    <source>
        <strain evidence="1 2">BS15</strain>
    </source>
</reference>
<comment type="caution">
    <text evidence="1">The sequence shown here is derived from an EMBL/GenBank/DDBJ whole genome shotgun (WGS) entry which is preliminary data.</text>
</comment>
<proteinExistence type="predicted"/>
<keyword evidence="2" id="KW-1185">Reference proteome</keyword>